<dbReference type="InterPro" id="IPR048527">
    <property type="entry name" value="Sde182_C"/>
</dbReference>
<reference evidence="3 4" key="1">
    <citation type="submission" date="2020-03" db="EMBL/GenBank/DDBJ databases">
        <title>Genomic Encyclopedia of Type Strains, Phase IV (KMG-IV): sequencing the most valuable type-strain genomes for metagenomic binning, comparative biology and taxonomic classification.</title>
        <authorList>
            <person name="Goeker M."/>
        </authorList>
    </citation>
    <scope>NUCLEOTIDE SEQUENCE [LARGE SCALE GENOMIC DNA]</scope>
    <source>
        <strain evidence="3 4">DSM 29762</strain>
    </source>
</reference>
<gene>
    <name evidence="3" type="ORF">GGR42_002824</name>
</gene>
<dbReference type="Pfam" id="PF07632">
    <property type="entry name" value="Sde182_NH-like"/>
    <property type="match status" value="1"/>
</dbReference>
<evidence type="ECO:0000313" key="4">
    <source>
        <dbReference type="Proteomes" id="UP000590442"/>
    </source>
</evidence>
<protein>
    <recommendedName>
        <fullName evidence="5">DUF1593 domain-containing protein</fullName>
    </recommendedName>
</protein>
<proteinExistence type="predicted"/>
<dbReference type="Gene3D" id="2.60.40.10">
    <property type="entry name" value="Immunoglobulins"/>
    <property type="match status" value="1"/>
</dbReference>
<dbReference type="RefSeq" id="WP_167965256.1">
    <property type="nucleotide sequence ID" value="NZ_JAATJJ010000002.1"/>
</dbReference>
<evidence type="ECO:0000259" key="2">
    <source>
        <dbReference type="Pfam" id="PF21027"/>
    </source>
</evidence>
<keyword evidence="4" id="KW-1185">Reference proteome</keyword>
<evidence type="ECO:0000313" key="3">
    <source>
        <dbReference type="EMBL" id="NJB72333.1"/>
    </source>
</evidence>
<feature type="domain" description="Cellulose-binding Sde182 nucleoside hydrolase-like" evidence="1">
    <location>
        <begin position="29"/>
        <end position="288"/>
    </location>
</feature>
<dbReference type="SUPFAM" id="SSF53590">
    <property type="entry name" value="Nucleoside hydrolase"/>
    <property type="match status" value="1"/>
</dbReference>
<organism evidence="3 4">
    <name type="scientific">Saonia flava</name>
    <dbReference type="NCBI Taxonomy" id="523696"/>
    <lineage>
        <taxon>Bacteria</taxon>
        <taxon>Pseudomonadati</taxon>
        <taxon>Bacteroidota</taxon>
        <taxon>Flavobacteriia</taxon>
        <taxon>Flavobacteriales</taxon>
        <taxon>Flavobacteriaceae</taxon>
        <taxon>Saonia</taxon>
    </lineage>
</organism>
<evidence type="ECO:0000259" key="1">
    <source>
        <dbReference type="Pfam" id="PF07632"/>
    </source>
</evidence>
<dbReference type="Gene3D" id="3.90.245.10">
    <property type="entry name" value="Ribonucleoside hydrolase-like"/>
    <property type="match status" value="1"/>
</dbReference>
<dbReference type="Pfam" id="PF21027">
    <property type="entry name" value="Sde0182_C"/>
    <property type="match status" value="1"/>
</dbReference>
<sequence>MSRPKLLMVIFLIVFWGNHVSAQSPLKNRVIILTDIEADPDDTQSLVRLFLYSNQIDIKGLVATTSCWHTDEVNPESIVKVIEAYGKVQSNLLKHEKGFPTENELLSLVKSGLPKYGMTGVGEGMDSQGSEWIIKELEREDDRPLWISVWGGANTLAQSLYKIKKEKSKNKARELISKLRVYTISDQDDSGIWIRNNFPDLFYIVSPGDDYGSATWTGINGVFNGLDNSTISNTWLSKHIQQGHGPLGAAYPDVSWGVEGDTPAFLSLIPNGLNNAEHPEWGGWGGRYELYKPDFSKTKEGRSIVEIAPETRPIWTNATDNYIRYIPSEYGRSVKKDTTVFNGYKETLWRWRNDFQHDFAARMDWSILSFEEANHPPVPKLSHPDKIIVKSGESFGLNASNSTDPDGDNLSFLWFPYLEAGTYKGEFELGQPENASTIHGVAPIVNKTETIHIILRVADKGEPSLSRYNRIIIQIEPKKKRATNSN</sequence>
<dbReference type="InterPro" id="IPR013783">
    <property type="entry name" value="Ig-like_fold"/>
</dbReference>
<accession>A0A846R1M6</accession>
<evidence type="ECO:0008006" key="5">
    <source>
        <dbReference type="Google" id="ProtNLM"/>
    </source>
</evidence>
<dbReference type="AlphaFoldDB" id="A0A846R1M6"/>
<dbReference type="InterPro" id="IPR036452">
    <property type="entry name" value="Ribo_hydro-like"/>
</dbReference>
<comment type="caution">
    <text evidence="3">The sequence shown here is derived from an EMBL/GenBank/DDBJ whole genome shotgun (WGS) entry which is preliminary data.</text>
</comment>
<dbReference type="EMBL" id="JAATJJ010000002">
    <property type="protein sequence ID" value="NJB72333.1"/>
    <property type="molecule type" value="Genomic_DNA"/>
</dbReference>
<name>A0A846R1M6_9FLAO</name>
<dbReference type="Proteomes" id="UP000590442">
    <property type="component" value="Unassembled WGS sequence"/>
</dbReference>
<dbReference type="GO" id="GO:0016799">
    <property type="term" value="F:hydrolase activity, hydrolyzing N-glycosyl compounds"/>
    <property type="evidence" value="ECO:0007669"/>
    <property type="project" value="InterPro"/>
</dbReference>
<feature type="domain" description="Cellulose-binding Sde182 C-terminal" evidence="2">
    <location>
        <begin position="395"/>
        <end position="475"/>
    </location>
</feature>
<dbReference type="InterPro" id="IPR011483">
    <property type="entry name" value="Sde182_NH-like"/>
</dbReference>